<comment type="similarity">
    <text evidence="1 5">Belongs to the DNA glycosylase MPG family.</text>
</comment>
<evidence type="ECO:0000313" key="7">
    <source>
        <dbReference type="EMBL" id="NYS69889.1"/>
    </source>
</evidence>
<evidence type="ECO:0000256" key="1">
    <source>
        <dbReference type="ARBA" id="ARBA00009232"/>
    </source>
</evidence>
<evidence type="ECO:0000256" key="6">
    <source>
        <dbReference type="SAM" id="MobiDB-lite"/>
    </source>
</evidence>
<keyword evidence="3 5" id="KW-0378">Hydrolase</keyword>
<dbReference type="Pfam" id="PF02245">
    <property type="entry name" value="Pur_DNA_glyco"/>
    <property type="match status" value="1"/>
</dbReference>
<feature type="region of interest" description="Disordered" evidence="6">
    <location>
        <begin position="184"/>
        <end position="205"/>
    </location>
</feature>
<sequence>MNRRGRPASSASRSAASKAPAGAAPEVLDLLAGDPVEVAPRLLGAIITSCSEQGAVSIRLTEVEAYAGELDPGSHAYRGRTARNASMFEAAGCVYVYFTYGMHYCLNLVCGAAGQSRAVLLRGGEVSGGVELARGRRPAATSDRDLARGPARLCAALGLDRGDDGIVLGGPGSRLSLALPEPSCAPDPGRIRTGPRTGVSGPGGDGEAFPWRFWLEGEPTVSPYRAAARRRP</sequence>
<gene>
    <name evidence="7" type="ORF">HZZ05_10275</name>
</gene>
<protein>
    <recommendedName>
        <fullName evidence="5">Putative 3-methyladenine DNA glycosylase</fullName>
        <ecNumber evidence="5">3.2.2.-</ecNumber>
    </recommendedName>
</protein>
<accession>A0A853EKV8</accession>
<dbReference type="PANTHER" id="PTHR10429">
    <property type="entry name" value="DNA-3-METHYLADENINE GLYCOSYLASE"/>
    <property type="match status" value="1"/>
</dbReference>
<proteinExistence type="inferred from homology"/>
<dbReference type="GO" id="GO:0003677">
    <property type="term" value="F:DNA binding"/>
    <property type="evidence" value="ECO:0007669"/>
    <property type="project" value="InterPro"/>
</dbReference>
<evidence type="ECO:0000256" key="5">
    <source>
        <dbReference type="HAMAP-Rule" id="MF_00527"/>
    </source>
</evidence>
<evidence type="ECO:0000256" key="4">
    <source>
        <dbReference type="ARBA" id="ARBA00023204"/>
    </source>
</evidence>
<dbReference type="SUPFAM" id="SSF50486">
    <property type="entry name" value="FMT C-terminal domain-like"/>
    <property type="match status" value="1"/>
</dbReference>
<dbReference type="AlphaFoldDB" id="A0A853EKV8"/>
<name>A0A853EKV8_9ACTO</name>
<reference evidence="7 8" key="1">
    <citation type="submission" date="2020-07" db="EMBL/GenBank/DDBJ databases">
        <title>MOT database genomes.</title>
        <authorList>
            <person name="Joseph S."/>
            <person name="Aduse-Opoku J."/>
            <person name="Hashim A."/>
            <person name="Wade W."/>
            <person name="Curtis M."/>
        </authorList>
    </citation>
    <scope>NUCLEOTIDE SEQUENCE [LARGE SCALE GENOMIC DNA]</scope>
    <source>
        <strain evidence="7 8">WMus004</strain>
    </source>
</reference>
<dbReference type="GO" id="GO:0006284">
    <property type="term" value="P:base-excision repair"/>
    <property type="evidence" value="ECO:0007669"/>
    <property type="project" value="InterPro"/>
</dbReference>
<evidence type="ECO:0000313" key="8">
    <source>
        <dbReference type="Proteomes" id="UP000572528"/>
    </source>
</evidence>
<evidence type="ECO:0000256" key="3">
    <source>
        <dbReference type="ARBA" id="ARBA00022801"/>
    </source>
</evidence>
<dbReference type="NCBIfam" id="NF002003">
    <property type="entry name" value="PRK00802.1-3"/>
    <property type="match status" value="1"/>
</dbReference>
<evidence type="ECO:0000256" key="2">
    <source>
        <dbReference type="ARBA" id="ARBA00022763"/>
    </source>
</evidence>
<dbReference type="Proteomes" id="UP000572528">
    <property type="component" value="Unassembled WGS sequence"/>
</dbReference>
<dbReference type="PANTHER" id="PTHR10429:SF0">
    <property type="entry name" value="DNA-3-METHYLADENINE GLYCOSYLASE"/>
    <property type="match status" value="1"/>
</dbReference>
<dbReference type="Gene3D" id="3.10.300.10">
    <property type="entry name" value="Methylpurine-DNA glycosylase (MPG)"/>
    <property type="match status" value="1"/>
</dbReference>
<dbReference type="NCBIfam" id="TIGR00567">
    <property type="entry name" value="3mg"/>
    <property type="match status" value="1"/>
</dbReference>
<dbReference type="InterPro" id="IPR036995">
    <property type="entry name" value="MPG_sf"/>
</dbReference>
<organism evidence="7 8">
    <name type="scientific">Actinomyces bowdenii</name>
    <dbReference type="NCBI Taxonomy" id="131109"/>
    <lineage>
        <taxon>Bacteria</taxon>
        <taxon>Bacillati</taxon>
        <taxon>Actinomycetota</taxon>
        <taxon>Actinomycetes</taxon>
        <taxon>Actinomycetales</taxon>
        <taxon>Actinomycetaceae</taxon>
        <taxon>Actinomyces</taxon>
    </lineage>
</organism>
<dbReference type="HAMAP" id="MF_00527">
    <property type="entry name" value="3MGH"/>
    <property type="match status" value="1"/>
</dbReference>
<dbReference type="CDD" id="cd00540">
    <property type="entry name" value="AAG"/>
    <property type="match status" value="1"/>
</dbReference>
<dbReference type="GO" id="GO:0003905">
    <property type="term" value="F:alkylbase DNA N-glycosylase activity"/>
    <property type="evidence" value="ECO:0007669"/>
    <property type="project" value="InterPro"/>
</dbReference>
<keyword evidence="4 5" id="KW-0234">DNA repair</keyword>
<comment type="caution">
    <text evidence="7">The sequence shown here is derived from an EMBL/GenBank/DDBJ whole genome shotgun (WGS) entry which is preliminary data.</text>
</comment>
<dbReference type="InterPro" id="IPR011034">
    <property type="entry name" value="Formyl_transferase-like_C_sf"/>
</dbReference>
<dbReference type="InterPro" id="IPR003180">
    <property type="entry name" value="MPG"/>
</dbReference>
<dbReference type="EMBL" id="JACBXV010000162">
    <property type="protein sequence ID" value="NYS69889.1"/>
    <property type="molecule type" value="Genomic_DNA"/>
</dbReference>
<keyword evidence="2 5" id="KW-0227">DNA damage</keyword>
<keyword evidence="7" id="KW-0326">Glycosidase</keyword>
<dbReference type="EC" id="3.2.2.-" evidence="5"/>